<dbReference type="OrthoDB" id="9794577at2"/>
<evidence type="ECO:0000313" key="11">
    <source>
        <dbReference type="EMBL" id="RFU18082.1"/>
    </source>
</evidence>
<dbReference type="EMBL" id="QVQT01000001">
    <property type="protein sequence ID" value="RFU18082.1"/>
    <property type="molecule type" value="Genomic_DNA"/>
</dbReference>
<keyword evidence="11" id="KW-0808">Transferase</keyword>
<sequence>MTSPTHILERDAMAVYDEWTVADLLSILRRRRRIVLGMVFALLLLVTLYCLLITPLYQATGEIEIQREPSGAFGLDNGVLGDTSHEASDALENSMSIETQAGILESDTLALHVIRALDLESTQNFFPAKKRGLTIPGWIFFWRSPLEPRSVPLEEAPNRRYVALRIFARHLTVQPVTGTRLIEIRYSDPDPALAARVVNRLVQALADYTFQSRLAQTSESSSWLAGQMSGLKKQAEALQTKAIGLQSEAGMYGDNGSHDVVLAQLENLNQALSQAELNRILKEAIDHTAQSGDPELISGLTASAGAEETGGLQHSLELIETLRSRESTAKAELAQDETRYGAAWPGMQERQAQLTEIQKSIHDEVRRVGERAHADYEIAQRAEDTAREEFEKQKTLAAQMNDRRIAWTLARQEADESRRLYDQLFGKLKQAGVLEGLHTSSFSIVNPARIPPGNHPKSPNLPLYYAAALGAGLFLGCAGAITCEFTDRSITSLTEVERLTGAPLFSVIPLLEPSFHLPRLLRGGGSSGVTAAASWELQGTGSASGSPFSESLRTLRASLMLSRSSAPPQVLLVTGTRDAEGKSTIALNLAAILAHQGAQVLLVDGDLRRPALHRYLNMPESPGLSEALAGSAAPPEPQPLTALPSLALLHAGRKPPFPSELIASRRMEELLGGWRHQYDFIVLDSPPVLPFADALVLSQMSDATLLVARPGVTAKPAIARSYRALSLQMAQNAVLGVVLNGVRETSAEYYEYYGYKGSRYGGTRT</sequence>
<dbReference type="SUPFAM" id="SSF52540">
    <property type="entry name" value="P-loop containing nucleoside triphosphate hydrolases"/>
    <property type="match status" value="1"/>
</dbReference>
<organism evidence="11 12">
    <name type="scientific">Paracidobacterium acidisoli</name>
    <dbReference type="NCBI Taxonomy" id="2303751"/>
    <lineage>
        <taxon>Bacteria</taxon>
        <taxon>Pseudomonadati</taxon>
        <taxon>Acidobacteriota</taxon>
        <taxon>Terriglobia</taxon>
        <taxon>Terriglobales</taxon>
        <taxon>Acidobacteriaceae</taxon>
        <taxon>Paracidobacterium</taxon>
    </lineage>
</organism>
<dbReference type="EC" id="2.7.10.2" evidence="11"/>
<dbReference type="AlphaFoldDB" id="A0A372IT17"/>
<evidence type="ECO:0000256" key="3">
    <source>
        <dbReference type="ARBA" id="ARBA00022692"/>
    </source>
</evidence>
<dbReference type="InterPro" id="IPR050445">
    <property type="entry name" value="Bact_polysacc_biosynth/exp"/>
</dbReference>
<keyword evidence="8" id="KW-0175">Coiled coil</keyword>
<keyword evidence="12" id="KW-1185">Reference proteome</keyword>
<keyword evidence="2" id="KW-1003">Cell membrane</keyword>
<keyword evidence="11" id="KW-0418">Kinase</keyword>
<dbReference type="InterPro" id="IPR033756">
    <property type="entry name" value="YlxH/NBP35"/>
</dbReference>
<dbReference type="RefSeq" id="WP_117297148.1">
    <property type="nucleotide sequence ID" value="NZ_QVQT02000001.1"/>
</dbReference>
<dbReference type="Gene3D" id="3.40.50.300">
    <property type="entry name" value="P-loop containing nucleotide triphosphate hydrolases"/>
    <property type="match status" value="1"/>
</dbReference>
<keyword evidence="5" id="KW-0067">ATP-binding</keyword>
<dbReference type="PANTHER" id="PTHR32309">
    <property type="entry name" value="TYROSINE-PROTEIN KINASE"/>
    <property type="match status" value="1"/>
</dbReference>
<keyword evidence="4" id="KW-0547">Nucleotide-binding</keyword>
<evidence type="ECO:0000256" key="1">
    <source>
        <dbReference type="ARBA" id="ARBA00004651"/>
    </source>
</evidence>
<dbReference type="Pfam" id="PF02706">
    <property type="entry name" value="Wzz"/>
    <property type="match status" value="1"/>
</dbReference>
<dbReference type="Pfam" id="PF10609">
    <property type="entry name" value="ParA"/>
    <property type="match status" value="1"/>
</dbReference>
<proteinExistence type="predicted"/>
<protein>
    <submittedName>
        <fullName evidence="11">Polysaccharide biosynthesis tyrosine autokinase</fullName>
        <ecNumber evidence="11">2.7.10.2</ecNumber>
    </submittedName>
</protein>
<accession>A0A372IT17</accession>
<evidence type="ECO:0000256" key="9">
    <source>
        <dbReference type="SAM" id="Phobius"/>
    </source>
</evidence>
<dbReference type="Proteomes" id="UP000264702">
    <property type="component" value="Unassembled WGS sequence"/>
</dbReference>
<evidence type="ECO:0000256" key="4">
    <source>
        <dbReference type="ARBA" id="ARBA00022741"/>
    </source>
</evidence>
<comment type="subcellular location">
    <subcellularLocation>
        <location evidence="1">Cell membrane</location>
        <topology evidence="1">Multi-pass membrane protein</topology>
    </subcellularLocation>
</comment>
<dbReference type="GO" id="GO:0005886">
    <property type="term" value="C:plasma membrane"/>
    <property type="evidence" value="ECO:0007669"/>
    <property type="project" value="UniProtKB-SubCell"/>
</dbReference>
<evidence type="ECO:0000256" key="6">
    <source>
        <dbReference type="ARBA" id="ARBA00022989"/>
    </source>
</evidence>
<evidence type="ECO:0000259" key="10">
    <source>
        <dbReference type="Pfam" id="PF02706"/>
    </source>
</evidence>
<name>A0A372IT17_9BACT</name>
<dbReference type="GO" id="GO:0005524">
    <property type="term" value="F:ATP binding"/>
    <property type="evidence" value="ECO:0007669"/>
    <property type="project" value="UniProtKB-KW"/>
</dbReference>
<keyword evidence="3 9" id="KW-0812">Transmembrane</keyword>
<feature type="domain" description="Polysaccharide chain length determinant N-terminal" evidence="10">
    <location>
        <begin position="20"/>
        <end position="116"/>
    </location>
</feature>
<dbReference type="InterPro" id="IPR003856">
    <property type="entry name" value="LPS_length_determ_N"/>
</dbReference>
<feature type="transmembrane region" description="Helical" evidence="9">
    <location>
        <begin position="34"/>
        <end position="57"/>
    </location>
</feature>
<evidence type="ECO:0000313" key="12">
    <source>
        <dbReference type="Proteomes" id="UP000264702"/>
    </source>
</evidence>
<feature type="coiled-coil region" evidence="8">
    <location>
        <begin position="228"/>
        <end position="278"/>
    </location>
</feature>
<dbReference type="InterPro" id="IPR027417">
    <property type="entry name" value="P-loop_NTPase"/>
</dbReference>
<evidence type="ECO:0000256" key="8">
    <source>
        <dbReference type="SAM" id="Coils"/>
    </source>
</evidence>
<dbReference type="PANTHER" id="PTHR32309:SF13">
    <property type="entry name" value="FERRIC ENTEROBACTIN TRANSPORT PROTEIN FEPE"/>
    <property type="match status" value="1"/>
</dbReference>
<reference evidence="11 12" key="1">
    <citation type="submission" date="2018-08" db="EMBL/GenBank/DDBJ databases">
        <title>Acidipila sp. 4G-K13, an acidobacterium isolated from forest soil.</title>
        <authorList>
            <person name="Gao Z.-H."/>
            <person name="Qiu L.-H."/>
        </authorList>
    </citation>
    <scope>NUCLEOTIDE SEQUENCE [LARGE SCALE GENOMIC DNA]</scope>
    <source>
        <strain evidence="11 12">4G-K13</strain>
    </source>
</reference>
<evidence type="ECO:0000256" key="5">
    <source>
        <dbReference type="ARBA" id="ARBA00022840"/>
    </source>
</evidence>
<gene>
    <name evidence="11" type="ORF">D0Y96_00395</name>
</gene>
<evidence type="ECO:0000256" key="7">
    <source>
        <dbReference type="ARBA" id="ARBA00023136"/>
    </source>
</evidence>
<keyword evidence="7 9" id="KW-0472">Membrane</keyword>
<dbReference type="InterPro" id="IPR005702">
    <property type="entry name" value="Wzc-like_C"/>
</dbReference>
<keyword evidence="6 9" id="KW-1133">Transmembrane helix</keyword>
<dbReference type="GO" id="GO:0004715">
    <property type="term" value="F:non-membrane spanning protein tyrosine kinase activity"/>
    <property type="evidence" value="ECO:0007669"/>
    <property type="project" value="UniProtKB-EC"/>
</dbReference>
<dbReference type="NCBIfam" id="TIGR01007">
    <property type="entry name" value="eps_fam"/>
    <property type="match status" value="1"/>
</dbReference>
<evidence type="ECO:0000256" key="2">
    <source>
        <dbReference type="ARBA" id="ARBA00022475"/>
    </source>
</evidence>
<dbReference type="CDD" id="cd05387">
    <property type="entry name" value="BY-kinase"/>
    <property type="match status" value="1"/>
</dbReference>
<comment type="caution">
    <text evidence="11">The sequence shown here is derived from an EMBL/GenBank/DDBJ whole genome shotgun (WGS) entry which is preliminary data.</text>
</comment>